<dbReference type="GO" id="GO:0004519">
    <property type="term" value="F:endonuclease activity"/>
    <property type="evidence" value="ECO:0007669"/>
    <property type="project" value="UniProtKB-KW"/>
</dbReference>
<proteinExistence type="predicted"/>
<protein>
    <submittedName>
        <fullName evidence="2">Endonuclease</fullName>
    </submittedName>
</protein>
<name>A0A2U2PM63_9SPHI</name>
<dbReference type="PANTHER" id="PTHR12121:SF36">
    <property type="entry name" value="ENDONUCLEASE_EXONUCLEASE_PHOSPHATASE DOMAIN-CONTAINING PROTEIN"/>
    <property type="match status" value="1"/>
</dbReference>
<dbReference type="InterPro" id="IPR036691">
    <property type="entry name" value="Endo/exonu/phosph_ase_sf"/>
</dbReference>
<dbReference type="InterPro" id="IPR050410">
    <property type="entry name" value="CCR4/nocturin_mRNA_transcr"/>
</dbReference>
<accession>A0A2U2PM63</accession>
<dbReference type="OrthoDB" id="9793162at2"/>
<dbReference type="Pfam" id="PF03372">
    <property type="entry name" value="Exo_endo_phos"/>
    <property type="match status" value="1"/>
</dbReference>
<dbReference type="RefSeq" id="WP_109413899.1">
    <property type="nucleotide sequence ID" value="NZ_QEAS01000001.1"/>
</dbReference>
<gene>
    <name evidence="2" type="ORF">DDR33_01030</name>
</gene>
<keyword evidence="2" id="KW-0378">Hydrolase</keyword>
<dbReference type="GO" id="GO:0000175">
    <property type="term" value="F:3'-5'-RNA exonuclease activity"/>
    <property type="evidence" value="ECO:0007669"/>
    <property type="project" value="TreeGrafter"/>
</dbReference>
<dbReference type="AlphaFoldDB" id="A0A2U2PM63"/>
<evidence type="ECO:0000259" key="1">
    <source>
        <dbReference type="Pfam" id="PF03372"/>
    </source>
</evidence>
<dbReference type="InterPro" id="IPR005135">
    <property type="entry name" value="Endo/exonuclease/phosphatase"/>
</dbReference>
<keyword evidence="2" id="KW-0255">Endonuclease</keyword>
<dbReference type="SUPFAM" id="SSF56219">
    <property type="entry name" value="DNase I-like"/>
    <property type="match status" value="1"/>
</dbReference>
<keyword evidence="3" id="KW-1185">Reference proteome</keyword>
<evidence type="ECO:0000313" key="2">
    <source>
        <dbReference type="EMBL" id="PWG82480.1"/>
    </source>
</evidence>
<dbReference type="Gene3D" id="3.60.10.10">
    <property type="entry name" value="Endonuclease/exonuclease/phosphatase"/>
    <property type="match status" value="1"/>
</dbReference>
<sequence>MNRNLFTRTTVILLYIFIPLFTIGQKKTTLNIATFNIRLNTASDKENAWPNRKEMVKDLVQYHDLDIFGVQEALAVQMADLSEMSQYSHVGVGRDDGKTGGEYSAIFYKNKKYQVIKSGTFWLSPTPEKPSKGWDAAYIRICTWAQFRDKATGKIFFMFNTHFDNEGVQARENAAKMILEKIKLLSNASSPVFITGDFNSDPSTSAYGTIVSAFSDSKLISKAKPYGPEKTFNNFKYHTYTTEVEEGRIDFIFVNKNVQVQKYAVLTDSKELRFPSDHFPVVCEVSF</sequence>
<feature type="domain" description="Endonuclease/exonuclease/phosphatase" evidence="1">
    <location>
        <begin position="33"/>
        <end position="278"/>
    </location>
</feature>
<dbReference type="PANTHER" id="PTHR12121">
    <property type="entry name" value="CARBON CATABOLITE REPRESSOR PROTEIN 4"/>
    <property type="match status" value="1"/>
</dbReference>
<dbReference type="CDD" id="cd09083">
    <property type="entry name" value="EEP-1"/>
    <property type="match status" value="1"/>
</dbReference>
<keyword evidence="2" id="KW-0540">Nuclease</keyword>
<dbReference type="Proteomes" id="UP000245647">
    <property type="component" value="Unassembled WGS sequence"/>
</dbReference>
<comment type="caution">
    <text evidence="2">The sequence shown here is derived from an EMBL/GenBank/DDBJ whole genome shotgun (WGS) entry which is preliminary data.</text>
</comment>
<dbReference type="EMBL" id="QEAS01000001">
    <property type="protein sequence ID" value="PWG82480.1"/>
    <property type="molecule type" value="Genomic_DNA"/>
</dbReference>
<reference evidence="2 3" key="1">
    <citation type="submission" date="2018-04" db="EMBL/GenBank/DDBJ databases">
        <title>Pedobacter chongqingensis sp. nov., isolated from a rottenly hemp rope.</title>
        <authorList>
            <person name="Cai Y."/>
        </authorList>
    </citation>
    <scope>NUCLEOTIDE SEQUENCE [LARGE SCALE GENOMIC DNA]</scope>
    <source>
        <strain evidence="2 3">FJ4-8</strain>
    </source>
</reference>
<evidence type="ECO:0000313" key="3">
    <source>
        <dbReference type="Proteomes" id="UP000245647"/>
    </source>
</evidence>
<organism evidence="2 3">
    <name type="scientific">Pararcticibacter amylolyticus</name>
    <dbReference type="NCBI Taxonomy" id="2173175"/>
    <lineage>
        <taxon>Bacteria</taxon>
        <taxon>Pseudomonadati</taxon>
        <taxon>Bacteroidota</taxon>
        <taxon>Sphingobacteriia</taxon>
        <taxon>Sphingobacteriales</taxon>
        <taxon>Sphingobacteriaceae</taxon>
        <taxon>Pararcticibacter</taxon>
    </lineage>
</organism>